<dbReference type="HOGENOM" id="CLU_077092_1_0_9"/>
<name>Q8EQH2_OCEIH</name>
<dbReference type="SUPFAM" id="SSF55608">
    <property type="entry name" value="Homing endonucleases"/>
    <property type="match status" value="1"/>
</dbReference>
<reference evidence="2 3" key="2">
    <citation type="journal article" date="2002" name="Nucleic Acids Res.">
        <title>Genome sequence of Oceanobacillus iheyensis isolated from the Iheya Ridge and its unexpected adaptive capabilities to extreme environments.</title>
        <authorList>
            <person name="Takami H."/>
            <person name="Takaki Y."/>
            <person name="Uchiyama I."/>
        </authorList>
    </citation>
    <scope>NUCLEOTIDE SEQUENCE [LARGE SCALE GENOMIC DNA]</scope>
    <source>
        <strain evidence="3">DSM 14371 / CIP 107618 / JCM 11309 / KCTC 3954 / HTE831</strain>
    </source>
</reference>
<reference evidence="2 3" key="1">
    <citation type="journal article" date="2001" name="FEMS Microbiol. Lett.">
        <title>Oceanobacillus iheyensis gen. nov., sp. nov., a deep-sea extremely halotolerant and alkaliphilic species isolated from a depth of 1050 m on the Iheya Ridge.</title>
        <authorList>
            <person name="Lu J."/>
            <person name="Nogi Y."/>
            <person name="Takami H."/>
        </authorList>
    </citation>
    <scope>NUCLEOTIDE SEQUENCE [LARGE SCALE GENOMIC DNA]</scope>
    <source>
        <strain evidence="3">DSM 14371 / CIP 107618 / JCM 11309 / KCTC 3954 / HTE831</strain>
    </source>
</reference>
<dbReference type="Pfam" id="PF14528">
    <property type="entry name" value="LAGLIDADG_3"/>
    <property type="match status" value="1"/>
</dbReference>
<dbReference type="STRING" id="221109.gene:10733968"/>
<feature type="domain" description="Homing endonuclease LAGLIDADG" evidence="1">
    <location>
        <begin position="74"/>
        <end position="143"/>
    </location>
</feature>
<evidence type="ECO:0000313" key="3">
    <source>
        <dbReference type="Proteomes" id="UP000000822"/>
    </source>
</evidence>
<proteinExistence type="predicted"/>
<evidence type="ECO:0000259" key="1">
    <source>
        <dbReference type="Pfam" id="PF14528"/>
    </source>
</evidence>
<dbReference type="EMBL" id="BA000028">
    <property type="protein sequence ID" value="BAC13684.1"/>
    <property type="molecule type" value="Genomic_DNA"/>
</dbReference>
<dbReference type="eggNOG" id="COG1372">
    <property type="taxonomic scope" value="Bacteria"/>
</dbReference>
<dbReference type="GO" id="GO:0004519">
    <property type="term" value="F:endonuclease activity"/>
    <property type="evidence" value="ECO:0007669"/>
    <property type="project" value="InterPro"/>
</dbReference>
<dbReference type="KEGG" id="oih:OB1728"/>
<dbReference type="Gene3D" id="1.10.10.60">
    <property type="entry name" value="Homeodomain-like"/>
    <property type="match status" value="1"/>
</dbReference>
<sequence length="204" mass="24094">MSKRPRKRLLETEEIIRLYLKGESTTEIAKAANVSSRYIRMLLKDNNVEMRPIGSWKRKYRLNEDYFKTWSNNMAYILGFFIADGTVAKGAQFVSLAQKEKYILEQIRDELASNQPIYKNENTGVYILSINSRILKKDLTEIHGIYPNKSNTIRLFSEWMYKNKGLYLERKYEAFQRETLPLDQLKDIGIKLHKNALKERRSKS</sequence>
<organism evidence="2 3">
    <name type="scientific">Oceanobacillus iheyensis (strain DSM 14371 / CIP 107618 / JCM 11309 / KCTC 3954 / HTE831)</name>
    <dbReference type="NCBI Taxonomy" id="221109"/>
    <lineage>
        <taxon>Bacteria</taxon>
        <taxon>Bacillati</taxon>
        <taxon>Bacillota</taxon>
        <taxon>Bacilli</taxon>
        <taxon>Bacillales</taxon>
        <taxon>Bacillaceae</taxon>
        <taxon>Oceanobacillus</taxon>
    </lineage>
</organism>
<accession>Q8EQH2</accession>
<evidence type="ECO:0000313" key="2">
    <source>
        <dbReference type="EMBL" id="BAC13684.1"/>
    </source>
</evidence>
<gene>
    <name evidence="2" type="ordered locus">OB1728</name>
</gene>
<dbReference type="Proteomes" id="UP000000822">
    <property type="component" value="Chromosome"/>
</dbReference>
<keyword evidence="3" id="KW-1185">Reference proteome</keyword>
<dbReference type="InterPro" id="IPR004860">
    <property type="entry name" value="LAGLIDADG_dom"/>
</dbReference>
<dbReference type="Gene3D" id="3.10.28.10">
    <property type="entry name" value="Homing endonucleases"/>
    <property type="match status" value="1"/>
</dbReference>
<dbReference type="AlphaFoldDB" id="Q8EQH2"/>
<protein>
    <recommendedName>
        <fullName evidence="1">Homing endonuclease LAGLIDADG domain-containing protein</fullName>
    </recommendedName>
</protein>
<dbReference type="InterPro" id="IPR027434">
    <property type="entry name" value="Homing_endonucl"/>
</dbReference>